<dbReference type="RefSeq" id="WP_319158260.1">
    <property type="nucleotide sequence ID" value="NZ_CP138359.1"/>
</dbReference>
<dbReference type="Gene3D" id="3.40.1190.20">
    <property type="match status" value="1"/>
</dbReference>
<sequence>MTQTTDDAHGTAERSPTPRNNEHVLVVGEAIIDVVHRADGTVDYLPGGSLGNVALTLGRLERTTTLAT</sequence>
<evidence type="ECO:0000256" key="1">
    <source>
        <dbReference type="SAM" id="MobiDB-lite"/>
    </source>
</evidence>
<dbReference type="EMBL" id="CP138359">
    <property type="protein sequence ID" value="WPF82679.1"/>
    <property type="molecule type" value="Genomic_DNA"/>
</dbReference>
<protein>
    <recommendedName>
        <fullName evidence="4">Carbohydrate kinase PfkB domain-containing protein</fullName>
    </recommendedName>
</protein>
<evidence type="ECO:0000313" key="2">
    <source>
        <dbReference type="EMBL" id="WPF82679.1"/>
    </source>
</evidence>
<evidence type="ECO:0000313" key="3">
    <source>
        <dbReference type="Proteomes" id="UP001304340"/>
    </source>
</evidence>
<feature type="compositionally biased region" description="Basic and acidic residues" evidence="1">
    <location>
        <begin position="1"/>
        <end position="12"/>
    </location>
</feature>
<name>A0AAF0Z8F3_9MICO</name>
<keyword evidence="3" id="KW-1185">Reference proteome</keyword>
<dbReference type="Proteomes" id="UP001304340">
    <property type="component" value="Chromosome"/>
</dbReference>
<dbReference type="InterPro" id="IPR029056">
    <property type="entry name" value="Ribokinase-like"/>
</dbReference>
<organism evidence="2 3">
    <name type="scientific">Sanguibacter biliveldensis</name>
    <dbReference type="NCBI Taxonomy" id="3030830"/>
    <lineage>
        <taxon>Bacteria</taxon>
        <taxon>Bacillati</taxon>
        <taxon>Actinomycetota</taxon>
        <taxon>Actinomycetes</taxon>
        <taxon>Micrococcales</taxon>
        <taxon>Sanguibacteraceae</taxon>
        <taxon>Sanguibacter</taxon>
    </lineage>
</organism>
<dbReference type="SUPFAM" id="SSF53613">
    <property type="entry name" value="Ribokinase-like"/>
    <property type="match status" value="1"/>
</dbReference>
<dbReference type="AlphaFoldDB" id="A0AAF0Z8F3"/>
<gene>
    <name evidence="2" type="ORF">SANBI_000290</name>
</gene>
<evidence type="ECO:0008006" key="4">
    <source>
        <dbReference type="Google" id="ProtNLM"/>
    </source>
</evidence>
<proteinExistence type="predicted"/>
<feature type="region of interest" description="Disordered" evidence="1">
    <location>
        <begin position="1"/>
        <end position="22"/>
    </location>
</feature>
<dbReference type="KEGG" id="sbil:SANBI_000290"/>
<accession>A0AAF0Z8F3</accession>
<reference evidence="3" key="1">
    <citation type="submission" date="2023-11" db="EMBL/GenBank/DDBJ databases">
        <authorList>
            <person name="Helweg L.P."/>
            <person name="Kiel A."/>
            <person name="Hitz F."/>
            <person name="Ruckert-Reed C."/>
            <person name="Busche T."/>
            <person name="Kaltschmidt B."/>
            <person name="Kaltschmidt C."/>
        </authorList>
    </citation>
    <scope>NUCLEOTIDE SEQUENCE [LARGE SCALE GENOMIC DNA]</scope>
    <source>
        <strain evidence="3">4.1</strain>
    </source>
</reference>